<keyword evidence="1 6" id="KW-0808">Transferase</keyword>
<evidence type="ECO:0000259" key="3">
    <source>
        <dbReference type="PROSITE" id="PS51186"/>
    </source>
</evidence>
<dbReference type="AlphaFoldDB" id="A0A009ITD6"/>
<dbReference type="SUPFAM" id="SSF55729">
    <property type="entry name" value="Acyl-CoA N-acyltransferases (Nat)"/>
    <property type="match status" value="1"/>
</dbReference>
<evidence type="ECO:0000313" key="7">
    <source>
        <dbReference type="Proteomes" id="UP000020595"/>
    </source>
</evidence>
<dbReference type="PATRIC" id="fig|1310613.3.peg.4098"/>
<dbReference type="Proteomes" id="UP000020595">
    <property type="component" value="Unassembled WGS sequence"/>
</dbReference>
<evidence type="ECO:0000313" key="5">
    <source>
        <dbReference type="EMBL" id="EXB02056.1"/>
    </source>
</evidence>
<evidence type="ECO:0000313" key="4">
    <source>
        <dbReference type="EMBL" id="EXB01917.1"/>
    </source>
</evidence>
<dbReference type="Gene3D" id="3.40.630.30">
    <property type="match status" value="1"/>
</dbReference>
<dbReference type="RefSeq" id="WP_032050760.1">
    <property type="nucleotide sequence ID" value="NZ_JEWH01000005.1"/>
</dbReference>
<dbReference type="GO" id="GO:0016747">
    <property type="term" value="F:acyltransferase activity, transferring groups other than amino-acyl groups"/>
    <property type="evidence" value="ECO:0007669"/>
    <property type="project" value="InterPro"/>
</dbReference>
<evidence type="ECO:0000256" key="1">
    <source>
        <dbReference type="ARBA" id="ARBA00022679"/>
    </source>
</evidence>
<organism evidence="6 7">
    <name type="scientific">Acinetobacter baumannii (strain 1295743)</name>
    <dbReference type="NCBI Taxonomy" id="1310613"/>
    <lineage>
        <taxon>Bacteria</taxon>
        <taxon>Pseudomonadati</taxon>
        <taxon>Pseudomonadota</taxon>
        <taxon>Gammaproteobacteria</taxon>
        <taxon>Moraxellales</taxon>
        <taxon>Moraxellaceae</taxon>
        <taxon>Acinetobacter</taxon>
        <taxon>Acinetobacter calcoaceticus/baumannii complex</taxon>
    </lineage>
</organism>
<dbReference type="InterPro" id="IPR016181">
    <property type="entry name" value="Acyl_CoA_acyltransferase"/>
</dbReference>
<evidence type="ECO:0000256" key="2">
    <source>
        <dbReference type="ARBA" id="ARBA00023315"/>
    </source>
</evidence>
<dbReference type="Pfam" id="PF00583">
    <property type="entry name" value="Acetyltransf_1"/>
    <property type="match status" value="1"/>
</dbReference>
<dbReference type="EMBL" id="JEWH01000005">
    <property type="protein sequence ID" value="EXB07083.1"/>
    <property type="molecule type" value="Genomic_DNA"/>
</dbReference>
<protein>
    <submittedName>
        <fullName evidence="6">Acetyltransferase family protein</fullName>
    </submittedName>
</protein>
<dbReference type="EMBL" id="JEWH01000137">
    <property type="protein sequence ID" value="EXB02056.1"/>
    <property type="molecule type" value="Genomic_DNA"/>
</dbReference>
<feature type="domain" description="N-acetyltransferase" evidence="3">
    <location>
        <begin position="2"/>
        <end position="143"/>
    </location>
</feature>
<dbReference type="InterPro" id="IPR000182">
    <property type="entry name" value="GNAT_dom"/>
</dbReference>
<dbReference type="InterPro" id="IPR050832">
    <property type="entry name" value="Bact_Acetyltransf"/>
</dbReference>
<accession>A0A009ITD6</accession>
<dbReference type="EMBL" id="JEWH01000141">
    <property type="protein sequence ID" value="EXB01917.1"/>
    <property type="molecule type" value="Genomic_DNA"/>
</dbReference>
<name>A0A009ITD6_ACIB9</name>
<comment type="caution">
    <text evidence="6">The sequence shown here is derived from an EMBL/GenBank/DDBJ whole genome shotgun (WGS) entry which is preliminary data.</text>
</comment>
<dbReference type="CDD" id="cd04301">
    <property type="entry name" value="NAT_SF"/>
    <property type="match status" value="1"/>
</dbReference>
<dbReference type="PANTHER" id="PTHR43877">
    <property type="entry name" value="AMINOALKYLPHOSPHONATE N-ACETYLTRANSFERASE-RELATED-RELATED"/>
    <property type="match status" value="1"/>
</dbReference>
<sequence>MFIIRQFTNADLDDVVNLWESCGLTRPWNNPETDIFRKVSQQDDLFLVAIKDEQLIGTLMGGYDGHRGWINYLAVHPHQQRLGIATALVQQLEKRLMARGCPKLQLLVRKDNLNVLNFYEQLGYDEVEAVCLGKRLISDTPHD</sequence>
<reference evidence="6 7" key="1">
    <citation type="submission" date="2014-02" db="EMBL/GenBank/DDBJ databases">
        <title>Comparative genomics and transcriptomics to identify genetic mechanisms underlying the emergence of carbapenem resistant Acinetobacter baumannii (CRAb).</title>
        <authorList>
            <person name="Harris A.D."/>
            <person name="Johnson K.J."/>
            <person name="George J."/>
            <person name="Shefchek K."/>
            <person name="Daugherty S.C."/>
            <person name="Parankush S."/>
            <person name="Sadzewicz L."/>
            <person name="Tallon L."/>
            <person name="Sengamalay N."/>
            <person name="Hazen T.H."/>
            <person name="Rasko D.A."/>
        </authorList>
    </citation>
    <scope>NUCLEOTIDE SEQUENCE [LARGE SCALE GENOMIC DNA]</scope>
    <source>
        <strain evidence="6 7">1295743</strain>
    </source>
</reference>
<dbReference type="PROSITE" id="PS51186">
    <property type="entry name" value="GNAT"/>
    <property type="match status" value="1"/>
</dbReference>
<proteinExistence type="predicted"/>
<keyword evidence="2" id="KW-0012">Acyltransferase</keyword>
<evidence type="ECO:0000313" key="6">
    <source>
        <dbReference type="EMBL" id="EXB07083.1"/>
    </source>
</evidence>
<dbReference type="PANTHER" id="PTHR43877:SF2">
    <property type="entry name" value="AMINOALKYLPHOSPHONATE N-ACETYLTRANSFERASE-RELATED"/>
    <property type="match status" value="1"/>
</dbReference>
<dbReference type="NCBIfam" id="NF002959">
    <property type="entry name" value="PRK03624.1"/>
    <property type="match status" value="1"/>
</dbReference>
<gene>
    <name evidence="6" type="ORF">J512_0706</name>
    <name evidence="5" type="ORF">J512_4326</name>
    <name evidence="4" type="ORF">J512_4344</name>
</gene>